<accession>G8LPX5</accession>
<dbReference type="Proteomes" id="UP000007838">
    <property type="component" value="Chromosome"/>
</dbReference>
<dbReference type="KEGG" id="eec:EcWSU1_00989"/>
<proteinExistence type="predicted"/>
<sequence length="31" mass="3466">MIYGTTENIVGAEGLFFQQGLDIILLCYNKT</sequence>
<reference evidence="1 2" key="1">
    <citation type="journal article" date="2011" name="Stand. Genomic Sci.">
        <title>Complete genome of the onion pathogen Enterobacter cloacae EcWSU1.</title>
        <authorList>
            <person name="Humann J.L."/>
            <person name="Wildung M."/>
            <person name="Cheng C.H."/>
            <person name="Lee T."/>
            <person name="Stewart J.E."/>
            <person name="Drew J.C."/>
            <person name="Triplett E.W."/>
            <person name="Main D."/>
            <person name="Schroeder B.K."/>
        </authorList>
    </citation>
    <scope>NUCLEOTIDE SEQUENCE [LARGE SCALE GENOMIC DNA]</scope>
    <source>
        <strain evidence="1 2">EcWSU1</strain>
    </source>
</reference>
<gene>
    <name evidence="1" type="ORF">EcWSU1_00989</name>
</gene>
<dbReference type="EMBL" id="CP002886">
    <property type="protein sequence ID" value="AEW72429.1"/>
    <property type="molecule type" value="Genomic_DNA"/>
</dbReference>
<dbReference type="HOGENOM" id="CLU_3396315_0_0_6"/>
<dbReference type="AlphaFoldDB" id="G8LPX5"/>
<name>G8LPX5_9ENTR</name>
<evidence type="ECO:0000313" key="1">
    <source>
        <dbReference type="EMBL" id="AEW72429.1"/>
    </source>
</evidence>
<evidence type="ECO:0000313" key="2">
    <source>
        <dbReference type="Proteomes" id="UP000007838"/>
    </source>
</evidence>
<organism evidence="1 2">
    <name type="scientific">Enterobacter ludwigii</name>
    <dbReference type="NCBI Taxonomy" id="299767"/>
    <lineage>
        <taxon>Bacteria</taxon>
        <taxon>Pseudomonadati</taxon>
        <taxon>Pseudomonadota</taxon>
        <taxon>Gammaproteobacteria</taxon>
        <taxon>Enterobacterales</taxon>
        <taxon>Enterobacteriaceae</taxon>
        <taxon>Enterobacter</taxon>
        <taxon>Enterobacter cloacae complex</taxon>
    </lineage>
</organism>
<protein>
    <submittedName>
        <fullName evidence="1">Uncharacterized protein</fullName>
    </submittedName>
</protein>